<dbReference type="EMBL" id="CP011309">
    <property type="protein sequence ID" value="AKF27115.1"/>
    <property type="molecule type" value="Genomic_DNA"/>
</dbReference>
<feature type="transmembrane region" description="Helical" evidence="1">
    <location>
        <begin position="196"/>
        <end position="220"/>
    </location>
</feature>
<evidence type="ECO:0000313" key="2">
    <source>
        <dbReference type="EMBL" id="AKF27115.1"/>
    </source>
</evidence>
<dbReference type="Pfam" id="PF14808">
    <property type="entry name" value="TMEM164"/>
    <property type="match status" value="1"/>
</dbReference>
<feature type="transmembrane region" description="Helical" evidence="1">
    <location>
        <begin position="154"/>
        <end position="176"/>
    </location>
</feature>
<reference evidence="2 3" key="1">
    <citation type="submission" date="2015-04" db="EMBL/GenBank/DDBJ databases">
        <title>Complete Genome Sequence of Brevibacterium flavum ATCC 15168.</title>
        <authorList>
            <person name="Ahn J."/>
            <person name="Park G."/>
            <person name="Jeon W."/>
            <person name="Jang Y."/>
            <person name="Jang M."/>
            <person name="Lee H."/>
            <person name="Lee H."/>
        </authorList>
    </citation>
    <scope>NUCLEOTIDE SEQUENCE [LARGE SCALE GENOMIC DNA]</scope>
    <source>
        <strain evidence="2 3">ATCC 15168</strain>
    </source>
</reference>
<evidence type="ECO:0000256" key="1">
    <source>
        <dbReference type="SAM" id="Phobius"/>
    </source>
</evidence>
<evidence type="ECO:0000313" key="3">
    <source>
        <dbReference type="Proteomes" id="UP000034037"/>
    </source>
</evidence>
<sequence>MENSGALGAMPQYGTEHISMLITTVVLSILVVPIARRFNFAPAFGWVLLIATLLGNLWNFMPGYYTLDQSWPFHFSDALRIIAAIALINRARWAVSVTILWGTTINLMSLLTPDVQYLQVPWLEFLMYWFMHISVFLAAIILIFAFGEKPGLSGVVMSVAVAISWGIMCLIVNAFLGTNYGYLSTEPESASILDLLGGWPFYIVAEVLLLCAVWALWSYLIDKLPITYRPAYRPKTRKAAA</sequence>
<proteinExistence type="predicted"/>
<feature type="transmembrane region" description="Helical" evidence="1">
    <location>
        <begin position="125"/>
        <end position="147"/>
    </location>
</feature>
<feature type="transmembrane region" description="Helical" evidence="1">
    <location>
        <begin position="93"/>
        <end position="113"/>
    </location>
</feature>
<dbReference type="Proteomes" id="UP000034037">
    <property type="component" value="Chromosome"/>
</dbReference>
<feature type="transmembrane region" description="Helical" evidence="1">
    <location>
        <begin position="43"/>
        <end position="65"/>
    </location>
</feature>
<name>A0A0F6Z608_9CORY</name>
<keyword evidence="1" id="KW-0812">Transmembrane</keyword>
<keyword evidence="3" id="KW-1185">Reference proteome</keyword>
<dbReference type="AlphaFoldDB" id="A0A0F6Z608"/>
<dbReference type="NCBIfam" id="TIGR02206">
    <property type="entry name" value="intg_mem_TP0381"/>
    <property type="match status" value="1"/>
</dbReference>
<gene>
    <name evidence="2" type="ORF">YH66_05885</name>
</gene>
<dbReference type="InterPro" id="IPR011737">
    <property type="entry name" value="CHP02206_TP0381"/>
</dbReference>
<organism evidence="2 3">
    <name type="scientific">[Brevibacterium] flavum</name>
    <dbReference type="NCBI Taxonomy" id="92706"/>
    <lineage>
        <taxon>Bacteria</taxon>
        <taxon>Bacillati</taxon>
        <taxon>Actinomycetota</taxon>
        <taxon>Actinomycetes</taxon>
        <taxon>Mycobacteriales</taxon>
        <taxon>Corynebacteriaceae</taxon>
        <taxon>Corynebacterium</taxon>
    </lineage>
</organism>
<protein>
    <recommendedName>
        <fullName evidence="4">TIGR02206 family membrane protein</fullName>
    </recommendedName>
</protein>
<accession>A0A0F6Z608</accession>
<dbReference type="HOGENOM" id="CLU_088526_0_0_11"/>
<dbReference type="PATRIC" id="fig|92706.3.peg.1222"/>
<keyword evidence="1" id="KW-1133">Transmembrane helix</keyword>
<keyword evidence="1" id="KW-0472">Membrane</keyword>
<dbReference type="RefSeq" id="WP_003862117.1">
    <property type="nucleotide sequence ID" value="NZ_CP011309.1"/>
</dbReference>
<feature type="transmembrane region" description="Helical" evidence="1">
    <location>
        <begin position="17"/>
        <end position="36"/>
    </location>
</feature>
<evidence type="ECO:0008006" key="4">
    <source>
        <dbReference type="Google" id="ProtNLM"/>
    </source>
</evidence>